<keyword evidence="1" id="KW-0812">Transmembrane</keyword>
<gene>
    <name evidence="2" type="ORF">H8876_05715</name>
</gene>
<organism evidence="2 3">
    <name type="scientific">Lentihominibacter faecis</name>
    <dbReference type="NCBI Taxonomy" id="2764712"/>
    <lineage>
        <taxon>Bacteria</taxon>
        <taxon>Bacillati</taxon>
        <taxon>Bacillota</taxon>
        <taxon>Clostridia</taxon>
        <taxon>Peptostreptococcales</taxon>
        <taxon>Anaerovoracaceae</taxon>
        <taxon>Lentihominibacter</taxon>
    </lineage>
</organism>
<dbReference type="EMBL" id="JACRWC010000071">
    <property type="protein sequence ID" value="MBC5999492.1"/>
    <property type="molecule type" value="Genomic_DNA"/>
</dbReference>
<evidence type="ECO:0000313" key="2">
    <source>
        <dbReference type="EMBL" id="MBC5999492.1"/>
    </source>
</evidence>
<feature type="non-terminal residue" evidence="2">
    <location>
        <position position="83"/>
    </location>
</feature>
<keyword evidence="1" id="KW-0472">Membrane</keyword>
<dbReference type="AlphaFoldDB" id="A0A923NF52"/>
<dbReference type="RefSeq" id="WP_249286920.1">
    <property type="nucleotide sequence ID" value="NZ_JACRWC010000071.1"/>
</dbReference>
<reference evidence="2" key="1">
    <citation type="submission" date="2020-08" db="EMBL/GenBank/DDBJ databases">
        <authorList>
            <person name="Liu C."/>
            <person name="Sun Q."/>
        </authorList>
    </citation>
    <scope>NUCLEOTIDE SEQUENCE</scope>
    <source>
        <strain evidence="2">BX16</strain>
    </source>
</reference>
<accession>A0A923NF52</accession>
<comment type="caution">
    <text evidence="2">The sequence shown here is derived from an EMBL/GenBank/DDBJ whole genome shotgun (WGS) entry which is preliminary data.</text>
</comment>
<feature type="transmembrane region" description="Helical" evidence="1">
    <location>
        <begin position="40"/>
        <end position="58"/>
    </location>
</feature>
<protein>
    <submittedName>
        <fullName evidence="2">Uncharacterized protein</fullName>
    </submittedName>
</protein>
<sequence>MDELKKKIKKFYIMFGIEAPAAFFLLFLFSYYILKRQFYPSSYLVMSFSIALIAFRQYKGLQHLLKKLTIQESQQERDSDTKN</sequence>
<evidence type="ECO:0000313" key="3">
    <source>
        <dbReference type="Proteomes" id="UP000644115"/>
    </source>
</evidence>
<keyword evidence="1" id="KW-1133">Transmembrane helix</keyword>
<evidence type="ECO:0000256" key="1">
    <source>
        <dbReference type="SAM" id="Phobius"/>
    </source>
</evidence>
<feature type="transmembrane region" description="Helical" evidence="1">
    <location>
        <begin position="12"/>
        <end position="34"/>
    </location>
</feature>
<proteinExistence type="predicted"/>
<keyword evidence="3" id="KW-1185">Reference proteome</keyword>
<dbReference type="Proteomes" id="UP000644115">
    <property type="component" value="Unassembled WGS sequence"/>
</dbReference>
<name>A0A923NF52_9FIRM</name>